<protein>
    <submittedName>
        <fullName evidence="2">Uncharacterized protein</fullName>
    </submittedName>
</protein>
<evidence type="ECO:0000313" key="2">
    <source>
        <dbReference type="EMBL" id="RLQ13342.1"/>
    </source>
</evidence>
<accession>A0A3L7CR17</accession>
<gene>
    <name evidence="2" type="ORF">D9548_12235</name>
</gene>
<dbReference type="AlphaFoldDB" id="A0A3L7CR17"/>
<evidence type="ECO:0000256" key="1">
    <source>
        <dbReference type="SAM" id="MobiDB-lite"/>
    </source>
</evidence>
<feature type="region of interest" description="Disordered" evidence="1">
    <location>
        <begin position="1"/>
        <end position="20"/>
    </location>
</feature>
<dbReference type="EMBL" id="RCTJ01000051">
    <property type="protein sequence ID" value="RLQ13342.1"/>
    <property type="molecule type" value="Genomic_DNA"/>
</dbReference>
<evidence type="ECO:0000313" key="3">
    <source>
        <dbReference type="Proteomes" id="UP000266922"/>
    </source>
</evidence>
<reference evidence="2 3" key="1">
    <citation type="submission" date="2018-10" db="EMBL/GenBank/DDBJ databases">
        <title>Geobacillus stearothermophilus in processing lines of powdered infant formula.</title>
        <authorList>
            <person name="Rhee M.S."/>
            <person name="Choi I.-G."/>
            <person name="Cho T.J."/>
            <person name="Park B."/>
        </authorList>
    </citation>
    <scope>NUCLEOTIDE SEQUENCE [LARGE SCALE GENOMIC DNA]</scope>
    <source>
        <strain evidence="2 3">FHS-PPGT130</strain>
    </source>
</reference>
<comment type="caution">
    <text evidence="2">The sequence shown here is derived from an EMBL/GenBank/DDBJ whole genome shotgun (WGS) entry which is preliminary data.</text>
</comment>
<sequence length="69" mass="7633">MKTERNEARRKAEVRGSPRRANVLRLQGCLHPEGEGYLTPSGGGPKLDNTKSGGPHGPKQKPINFLWRV</sequence>
<feature type="region of interest" description="Disordered" evidence="1">
    <location>
        <begin position="31"/>
        <end position="69"/>
    </location>
</feature>
<dbReference type="Proteomes" id="UP000266922">
    <property type="component" value="Unassembled WGS sequence"/>
</dbReference>
<name>A0A3L7CR17_GEOSE</name>
<feature type="compositionally biased region" description="Basic and acidic residues" evidence="1">
    <location>
        <begin position="1"/>
        <end position="16"/>
    </location>
</feature>
<organism evidence="2 3">
    <name type="scientific">Geobacillus stearothermophilus</name>
    <name type="common">Bacillus stearothermophilus</name>
    <dbReference type="NCBI Taxonomy" id="1422"/>
    <lineage>
        <taxon>Bacteria</taxon>
        <taxon>Bacillati</taxon>
        <taxon>Bacillota</taxon>
        <taxon>Bacilli</taxon>
        <taxon>Bacillales</taxon>
        <taxon>Anoxybacillaceae</taxon>
        <taxon>Geobacillus</taxon>
    </lineage>
</organism>
<proteinExistence type="predicted"/>